<keyword evidence="3" id="KW-1185">Reference proteome</keyword>
<dbReference type="EMBL" id="BTRK01000004">
    <property type="protein sequence ID" value="GMR45391.1"/>
    <property type="molecule type" value="Genomic_DNA"/>
</dbReference>
<evidence type="ECO:0000313" key="3">
    <source>
        <dbReference type="Proteomes" id="UP001328107"/>
    </source>
</evidence>
<evidence type="ECO:0000256" key="1">
    <source>
        <dbReference type="SAM" id="Phobius"/>
    </source>
</evidence>
<feature type="non-terminal residue" evidence="2">
    <location>
        <position position="1"/>
    </location>
</feature>
<organism evidence="2 3">
    <name type="scientific">Pristionchus mayeri</name>
    <dbReference type="NCBI Taxonomy" id="1317129"/>
    <lineage>
        <taxon>Eukaryota</taxon>
        <taxon>Metazoa</taxon>
        <taxon>Ecdysozoa</taxon>
        <taxon>Nematoda</taxon>
        <taxon>Chromadorea</taxon>
        <taxon>Rhabditida</taxon>
        <taxon>Rhabditina</taxon>
        <taxon>Diplogasteromorpha</taxon>
        <taxon>Diplogasteroidea</taxon>
        <taxon>Neodiplogasteridae</taxon>
        <taxon>Pristionchus</taxon>
    </lineage>
</organism>
<accession>A0AAN5HYS8</accession>
<comment type="caution">
    <text evidence="2">The sequence shown here is derived from an EMBL/GenBank/DDBJ whole genome shotgun (WGS) entry which is preliminary data.</text>
</comment>
<gene>
    <name evidence="2" type="ORF">PMAYCL1PPCAC_15586</name>
</gene>
<dbReference type="Proteomes" id="UP001328107">
    <property type="component" value="Unassembled WGS sequence"/>
</dbReference>
<keyword evidence="1" id="KW-1133">Transmembrane helix</keyword>
<reference evidence="3" key="1">
    <citation type="submission" date="2022-10" db="EMBL/GenBank/DDBJ databases">
        <title>Genome assembly of Pristionchus species.</title>
        <authorList>
            <person name="Yoshida K."/>
            <person name="Sommer R.J."/>
        </authorList>
    </citation>
    <scope>NUCLEOTIDE SEQUENCE [LARGE SCALE GENOMIC DNA]</scope>
    <source>
        <strain evidence="3">RS5460</strain>
    </source>
</reference>
<evidence type="ECO:0000313" key="2">
    <source>
        <dbReference type="EMBL" id="GMR45391.1"/>
    </source>
</evidence>
<dbReference type="AlphaFoldDB" id="A0AAN5HYS8"/>
<keyword evidence="1" id="KW-0812">Transmembrane</keyword>
<feature type="transmembrane region" description="Helical" evidence="1">
    <location>
        <begin position="6"/>
        <end position="27"/>
    </location>
</feature>
<keyword evidence="1" id="KW-0472">Membrane</keyword>
<proteinExistence type="predicted"/>
<sequence length="71" mass="8018">APNTQGTLILSIGVAAVIMLNFVLMFFEPIISDEQLLSDLETFVPQYKNRIDFIFGYEHVQRSLFTPALAL</sequence>
<name>A0AAN5HYS8_9BILA</name>
<feature type="non-terminal residue" evidence="2">
    <location>
        <position position="71"/>
    </location>
</feature>
<protein>
    <submittedName>
        <fullName evidence="2">Uncharacterized protein</fullName>
    </submittedName>
</protein>